<dbReference type="EMBL" id="CP071793">
    <property type="protein sequence ID" value="QTD50803.1"/>
    <property type="molecule type" value="Genomic_DNA"/>
</dbReference>
<gene>
    <name evidence="1" type="primary">clpS</name>
    <name evidence="3" type="ORF">J3U87_34905</name>
</gene>
<dbReference type="SUPFAM" id="SSF54736">
    <property type="entry name" value="ClpS-like"/>
    <property type="match status" value="1"/>
</dbReference>
<dbReference type="GO" id="GO:0008233">
    <property type="term" value="F:peptidase activity"/>
    <property type="evidence" value="ECO:0007669"/>
    <property type="project" value="UniProtKB-KW"/>
</dbReference>
<evidence type="ECO:0000313" key="3">
    <source>
        <dbReference type="EMBL" id="QTD50803.1"/>
    </source>
</evidence>
<dbReference type="InterPro" id="IPR014719">
    <property type="entry name" value="Ribosomal_bL12_C/ClpS-like"/>
</dbReference>
<sequence>MAKFDENVEVITKEETKAKVPKKYKVILLNDDYTSMEFVVYVLESIFHKTPTEAHNLMMSVHTTGSGVAGVFSFEVAEMKVAMVTEAARQNEYPLRCVLEEE</sequence>
<dbReference type="InterPro" id="IPR022935">
    <property type="entry name" value="ClpS"/>
</dbReference>
<evidence type="ECO:0000259" key="2">
    <source>
        <dbReference type="Pfam" id="PF02617"/>
    </source>
</evidence>
<dbReference type="RefSeq" id="WP_237380842.1">
    <property type="nucleotide sequence ID" value="NZ_CP071793.1"/>
</dbReference>
<dbReference type="Pfam" id="PF02617">
    <property type="entry name" value="ClpS"/>
    <property type="match status" value="1"/>
</dbReference>
<dbReference type="Gene3D" id="3.30.1390.10">
    <property type="match status" value="1"/>
</dbReference>
<keyword evidence="4" id="KW-1185">Reference proteome</keyword>
<accession>A0A8A4TMM5</accession>
<protein>
    <recommendedName>
        <fullName evidence="1">ATP-dependent Clp protease adapter protein ClpS</fullName>
    </recommendedName>
</protein>
<dbReference type="HAMAP" id="MF_00302">
    <property type="entry name" value="ClpS"/>
    <property type="match status" value="1"/>
</dbReference>
<dbReference type="Proteomes" id="UP000663929">
    <property type="component" value="Chromosome"/>
</dbReference>
<evidence type="ECO:0000256" key="1">
    <source>
        <dbReference type="HAMAP-Rule" id="MF_00302"/>
    </source>
</evidence>
<dbReference type="PANTHER" id="PTHR33473:SF19">
    <property type="entry name" value="ATP-DEPENDENT CLP PROTEASE ADAPTER PROTEIN CLPS"/>
    <property type="match status" value="1"/>
</dbReference>
<keyword evidence="3" id="KW-0378">Hydrolase</keyword>
<comment type="similarity">
    <text evidence="1">Belongs to the ClpS family.</text>
</comment>
<proteinExistence type="inferred from homology"/>
<dbReference type="InterPro" id="IPR003769">
    <property type="entry name" value="ClpS_core"/>
</dbReference>
<comment type="subunit">
    <text evidence="1">Binds to the N-terminal domain of the chaperone ClpA.</text>
</comment>
<reference evidence="3" key="1">
    <citation type="submission" date="2021-03" db="EMBL/GenBank/DDBJ databases">
        <title>Acanthopleuribacteraceae sp. M133.</title>
        <authorList>
            <person name="Wang G."/>
        </authorList>
    </citation>
    <scope>NUCLEOTIDE SEQUENCE</scope>
    <source>
        <strain evidence="3">M133</strain>
    </source>
</reference>
<dbReference type="GO" id="GO:0006508">
    <property type="term" value="P:proteolysis"/>
    <property type="evidence" value="ECO:0007669"/>
    <property type="project" value="UniProtKB-UniRule"/>
</dbReference>
<feature type="domain" description="Adaptor protein ClpS core" evidence="2">
    <location>
        <begin position="21"/>
        <end position="97"/>
    </location>
</feature>
<keyword evidence="3" id="KW-0645">Protease</keyword>
<dbReference type="AlphaFoldDB" id="A0A8A4TMM5"/>
<name>A0A8A4TMM5_SULCO</name>
<dbReference type="FunFam" id="3.30.1390.10:FF:000002">
    <property type="entry name" value="ATP-dependent Clp protease adapter protein ClpS"/>
    <property type="match status" value="1"/>
</dbReference>
<evidence type="ECO:0000313" key="4">
    <source>
        <dbReference type="Proteomes" id="UP000663929"/>
    </source>
</evidence>
<organism evidence="3 4">
    <name type="scientific">Sulfidibacter corallicola</name>
    <dbReference type="NCBI Taxonomy" id="2818388"/>
    <lineage>
        <taxon>Bacteria</taxon>
        <taxon>Pseudomonadati</taxon>
        <taxon>Acidobacteriota</taxon>
        <taxon>Holophagae</taxon>
        <taxon>Acanthopleuribacterales</taxon>
        <taxon>Acanthopleuribacteraceae</taxon>
        <taxon>Sulfidibacter</taxon>
    </lineage>
</organism>
<dbReference type="GO" id="GO:0030163">
    <property type="term" value="P:protein catabolic process"/>
    <property type="evidence" value="ECO:0007669"/>
    <property type="project" value="InterPro"/>
</dbReference>
<comment type="function">
    <text evidence="1">Involved in the modulation of the specificity of the ClpAP-mediated ATP-dependent protein degradation.</text>
</comment>
<dbReference type="PANTHER" id="PTHR33473">
    <property type="entry name" value="ATP-DEPENDENT CLP PROTEASE ADAPTER PROTEIN CLPS1, CHLOROPLASTIC"/>
    <property type="match status" value="1"/>
</dbReference>
<dbReference type="KEGG" id="scor:J3U87_34905"/>